<protein>
    <submittedName>
        <fullName evidence="2">Uncharacterized protein</fullName>
    </submittedName>
</protein>
<feature type="compositionally biased region" description="Low complexity" evidence="1">
    <location>
        <begin position="38"/>
        <end position="50"/>
    </location>
</feature>
<accession>A0A7T8KGC8</accession>
<dbReference type="AlphaFoldDB" id="A0A7T8KGC8"/>
<dbReference type="EMBL" id="CP045894">
    <property type="protein sequence ID" value="QQP55423.1"/>
    <property type="molecule type" value="Genomic_DNA"/>
</dbReference>
<sequence length="256" mass="27850">AFIQMNSEQSASQAALFKHHKFMNFGKKQRYIEVFSAPQQQPSQGAACPSNSTVTLASYPPQASLPPRNEPPCLPLPARNGSQEDPQHPFYSHPTPRSYKILMAATPQLHRDYPGTKPHSYSTSIFPRNLPMHRQALAQYASCKPSPISTRPTASAHHLNPSSIPRFPVFSFNPALLPSPGMSIPHPTSVSTAGKRSFHQAFNSPSIPSTPSNKRNNTNSNNGAASFPSISANATMYANALVDSAPRLSAPPQYNH</sequence>
<evidence type="ECO:0000313" key="3">
    <source>
        <dbReference type="Proteomes" id="UP000595437"/>
    </source>
</evidence>
<dbReference type="OrthoDB" id="431068at2759"/>
<keyword evidence="3" id="KW-1185">Reference proteome</keyword>
<gene>
    <name evidence="2" type="ORF">FKW44_008590</name>
</gene>
<dbReference type="Proteomes" id="UP000595437">
    <property type="component" value="Chromosome 5"/>
</dbReference>
<evidence type="ECO:0000313" key="2">
    <source>
        <dbReference type="EMBL" id="QQP55423.1"/>
    </source>
</evidence>
<feature type="compositionally biased region" description="Low complexity" evidence="1">
    <location>
        <begin position="209"/>
        <end position="222"/>
    </location>
</feature>
<feature type="region of interest" description="Disordered" evidence="1">
    <location>
        <begin position="200"/>
        <end position="226"/>
    </location>
</feature>
<reference evidence="3" key="1">
    <citation type="submission" date="2021-01" db="EMBL/GenBank/DDBJ databases">
        <title>Caligus Genome Assembly.</title>
        <authorList>
            <person name="Gallardo-Escarate C."/>
        </authorList>
    </citation>
    <scope>NUCLEOTIDE SEQUENCE [LARGE SCALE GENOMIC DNA]</scope>
</reference>
<evidence type="ECO:0000256" key="1">
    <source>
        <dbReference type="SAM" id="MobiDB-lite"/>
    </source>
</evidence>
<organism evidence="2 3">
    <name type="scientific">Caligus rogercresseyi</name>
    <name type="common">Sea louse</name>
    <dbReference type="NCBI Taxonomy" id="217165"/>
    <lineage>
        <taxon>Eukaryota</taxon>
        <taxon>Metazoa</taxon>
        <taxon>Ecdysozoa</taxon>
        <taxon>Arthropoda</taxon>
        <taxon>Crustacea</taxon>
        <taxon>Multicrustacea</taxon>
        <taxon>Hexanauplia</taxon>
        <taxon>Copepoda</taxon>
        <taxon>Siphonostomatoida</taxon>
        <taxon>Caligidae</taxon>
        <taxon>Caligus</taxon>
    </lineage>
</organism>
<feature type="region of interest" description="Disordered" evidence="1">
    <location>
        <begin position="38"/>
        <end position="92"/>
    </location>
</feature>
<proteinExistence type="predicted"/>
<name>A0A7T8KGC8_CALRO</name>
<feature type="non-terminal residue" evidence="2">
    <location>
        <position position="256"/>
    </location>
</feature>